<keyword evidence="3" id="KW-0732">Signal</keyword>
<keyword evidence="5" id="KW-0998">Cell outer membrane</keyword>
<dbReference type="CDD" id="cd08977">
    <property type="entry name" value="SusD"/>
    <property type="match status" value="1"/>
</dbReference>
<feature type="domain" description="SusD-like N-terminal" evidence="8">
    <location>
        <begin position="68"/>
        <end position="243"/>
    </location>
</feature>
<name>A0A6I6K3J3_9BACT</name>
<reference evidence="9 10" key="1">
    <citation type="submission" date="2019-11" db="EMBL/GenBank/DDBJ databases">
        <authorList>
            <person name="Zheng R.K."/>
            <person name="Sun C.M."/>
        </authorList>
    </citation>
    <scope>NUCLEOTIDE SEQUENCE [LARGE SCALE GENOMIC DNA]</scope>
    <source>
        <strain evidence="9 10">WC007</strain>
    </source>
</reference>
<evidence type="ECO:0000256" key="2">
    <source>
        <dbReference type="ARBA" id="ARBA00006275"/>
    </source>
</evidence>
<keyword evidence="6" id="KW-1133">Transmembrane helix</keyword>
<dbReference type="Proteomes" id="UP000428260">
    <property type="component" value="Chromosome"/>
</dbReference>
<dbReference type="AlphaFoldDB" id="A0A6I6K3J3"/>
<dbReference type="InterPro" id="IPR012944">
    <property type="entry name" value="SusD_RagB_dom"/>
</dbReference>
<evidence type="ECO:0000259" key="7">
    <source>
        <dbReference type="Pfam" id="PF07980"/>
    </source>
</evidence>
<evidence type="ECO:0000259" key="8">
    <source>
        <dbReference type="Pfam" id="PF14322"/>
    </source>
</evidence>
<keyword evidence="10" id="KW-1185">Reference proteome</keyword>
<dbReference type="Pfam" id="PF07980">
    <property type="entry name" value="SusD_RagB"/>
    <property type="match status" value="1"/>
</dbReference>
<evidence type="ECO:0000256" key="1">
    <source>
        <dbReference type="ARBA" id="ARBA00004442"/>
    </source>
</evidence>
<dbReference type="GO" id="GO:0009279">
    <property type="term" value="C:cell outer membrane"/>
    <property type="evidence" value="ECO:0007669"/>
    <property type="project" value="UniProtKB-SubCell"/>
</dbReference>
<evidence type="ECO:0000313" key="10">
    <source>
        <dbReference type="Proteomes" id="UP000428260"/>
    </source>
</evidence>
<keyword evidence="4 6" id="KW-0472">Membrane</keyword>
<dbReference type="Gene3D" id="1.25.40.390">
    <property type="match status" value="1"/>
</dbReference>
<dbReference type="RefSeq" id="WP_158869302.1">
    <property type="nucleotide sequence ID" value="NZ_CP046401.1"/>
</dbReference>
<dbReference type="KEGG" id="mcos:GM418_21585"/>
<evidence type="ECO:0000256" key="4">
    <source>
        <dbReference type="ARBA" id="ARBA00023136"/>
    </source>
</evidence>
<feature type="transmembrane region" description="Helical" evidence="6">
    <location>
        <begin position="32"/>
        <end position="49"/>
    </location>
</feature>
<dbReference type="SUPFAM" id="SSF48452">
    <property type="entry name" value="TPR-like"/>
    <property type="match status" value="1"/>
</dbReference>
<keyword evidence="6" id="KW-0812">Transmembrane</keyword>
<dbReference type="InterPro" id="IPR033985">
    <property type="entry name" value="SusD-like_N"/>
</dbReference>
<accession>A0A6I6K3J3</accession>
<comment type="similarity">
    <text evidence="2">Belongs to the SusD family.</text>
</comment>
<feature type="domain" description="RagB/SusD" evidence="7">
    <location>
        <begin position="327"/>
        <end position="596"/>
    </location>
</feature>
<dbReference type="EMBL" id="CP046401">
    <property type="protein sequence ID" value="QGY46163.1"/>
    <property type="molecule type" value="Genomic_DNA"/>
</dbReference>
<proteinExistence type="inferred from homology"/>
<organism evidence="9 10">
    <name type="scientific">Maribellus comscasis</name>
    <dbReference type="NCBI Taxonomy" id="2681766"/>
    <lineage>
        <taxon>Bacteria</taxon>
        <taxon>Pseudomonadati</taxon>
        <taxon>Bacteroidota</taxon>
        <taxon>Bacteroidia</taxon>
        <taxon>Marinilabiliales</taxon>
        <taxon>Prolixibacteraceae</taxon>
        <taxon>Maribellus</taxon>
    </lineage>
</organism>
<protein>
    <submittedName>
        <fullName evidence="9">RagB/SusD family nutrient uptake outer membrane protein</fullName>
    </submittedName>
</protein>
<evidence type="ECO:0000256" key="6">
    <source>
        <dbReference type="SAM" id="Phobius"/>
    </source>
</evidence>
<dbReference type="Pfam" id="PF14322">
    <property type="entry name" value="SusD-like_3"/>
    <property type="match status" value="1"/>
</dbReference>
<evidence type="ECO:0000256" key="5">
    <source>
        <dbReference type="ARBA" id="ARBA00023237"/>
    </source>
</evidence>
<gene>
    <name evidence="9" type="ORF">GM418_21585</name>
</gene>
<evidence type="ECO:0000256" key="3">
    <source>
        <dbReference type="ARBA" id="ARBA00022729"/>
    </source>
</evidence>
<evidence type="ECO:0000313" key="9">
    <source>
        <dbReference type="EMBL" id="QGY46163.1"/>
    </source>
</evidence>
<sequence length="597" mass="69142">MIRILDKIKSYSLSSINMKFLKNLKMRSRCEINLFYKIFFFVSFLLFYSCEKGLDLSSQTSYSESTFFTTVDQFELFANQFYYYLPVVGRNNDRDIYSDIVAARTTNTISNGSYYATEESDTWDDAYTYIRNTTYLIQKGDEVNADLKEEAQIYIGEAKFFRAFSYFNLFRDFGGVPIIDKVLDLDDDELFGARNSREEVVNFILNDLEEAIDVLPVESAIAEGDKGRVSKGAALALKARISLFEGTWRKFRENDGYEELLDEAIDASNQIIESGEYELFDRRDVLGDESYKYFFILDKVQSNTAGLTKVDQSEYILRNRYDESIRKQSTVSTNSLPNPTKKFADMFLCTDGLPIDKSTLYQGKLTVTSEFENRDLRMENIFVKHGDQLWESQPAENCRDWTDPAIGGWTASLTFGTYTLSGYMENKFNPEILSPSMDYPVIRYAEVLLINAEALYERNGFITDAQLDLTINMLRERAGVANLSNNFASANNLDLQTEIRKERTIELFMEGQRYDDLRRWKTAEIEMPQSLLGVLWKGTQFETDPEWEDVFYSLDNDGYIIIEDASERTFEEKHYLMPLPTRQILLNSQLEQNAGWE</sequence>
<comment type="subcellular location">
    <subcellularLocation>
        <location evidence="1">Cell outer membrane</location>
    </subcellularLocation>
</comment>
<dbReference type="InterPro" id="IPR011990">
    <property type="entry name" value="TPR-like_helical_dom_sf"/>
</dbReference>